<keyword evidence="3" id="KW-1185">Reference proteome</keyword>
<organism evidence="2 3">
    <name type="scientific">Physocladia obscura</name>
    <dbReference type="NCBI Taxonomy" id="109957"/>
    <lineage>
        <taxon>Eukaryota</taxon>
        <taxon>Fungi</taxon>
        <taxon>Fungi incertae sedis</taxon>
        <taxon>Chytridiomycota</taxon>
        <taxon>Chytridiomycota incertae sedis</taxon>
        <taxon>Chytridiomycetes</taxon>
        <taxon>Chytridiales</taxon>
        <taxon>Chytriomycetaceae</taxon>
        <taxon>Physocladia</taxon>
    </lineage>
</organism>
<feature type="compositionally biased region" description="Low complexity" evidence="1">
    <location>
        <begin position="104"/>
        <end position="132"/>
    </location>
</feature>
<gene>
    <name evidence="2" type="ORF">HK100_003091</name>
</gene>
<feature type="compositionally biased region" description="Polar residues" evidence="1">
    <location>
        <begin position="91"/>
        <end position="103"/>
    </location>
</feature>
<evidence type="ECO:0000256" key="1">
    <source>
        <dbReference type="SAM" id="MobiDB-lite"/>
    </source>
</evidence>
<sequence>MLKTADTNSHSCDEDGTGRADESNDGTSGGEAEAQADEIEAHSAPSNAANSVVEILDKHQRSARARRTNYAAFYALDPDAELDVNVSASSAPIESAQDSTKQQRNASRSSATSTKNKTNNSAPNNNNNSNPTVSGTIIANNYNYSSSKGSSSRAKQSPATKDRDRKDRASSDDLAQSTSVNSQTSDADNSVTGNDDGSITRCVCLLSQGTIAPLFAPFSVL</sequence>
<comment type="caution">
    <text evidence="2">The sequence shown here is derived from an EMBL/GenBank/DDBJ whole genome shotgun (WGS) entry which is preliminary data.</text>
</comment>
<feature type="compositionally biased region" description="Basic and acidic residues" evidence="1">
    <location>
        <begin position="160"/>
        <end position="171"/>
    </location>
</feature>
<reference evidence="2" key="1">
    <citation type="submission" date="2020-05" db="EMBL/GenBank/DDBJ databases">
        <title>Phylogenomic resolution of chytrid fungi.</title>
        <authorList>
            <person name="Stajich J.E."/>
            <person name="Amses K."/>
            <person name="Simmons R."/>
            <person name="Seto K."/>
            <person name="Myers J."/>
            <person name="Bonds A."/>
            <person name="Quandt C.A."/>
            <person name="Barry K."/>
            <person name="Liu P."/>
            <person name="Grigoriev I."/>
            <person name="Longcore J.E."/>
            <person name="James T.Y."/>
        </authorList>
    </citation>
    <scope>NUCLEOTIDE SEQUENCE</scope>
    <source>
        <strain evidence="2">JEL0513</strain>
    </source>
</reference>
<feature type="compositionally biased region" description="Polar residues" evidence="1">
    <location>
        <begin position="1"/>
        <end position="10"/>
    </location>
</feature>
<feature type="compositionally biased region" description="Polar residues" evidence="1">
    <location>
        <begin position="174"/>
        <end position="193"/>
    </location>
</feature>
<evidence type="ECO:0000313" key="3">
    <source>
        <dbReference type="Proteomes" id="UP001211907"/>
    </source>
</evidence>
<dbReference type="Proteomes" id="UP001211907">
    <property type="component" value="Unassembled WGS sequence"/>
</dbReference>
<feature type="region of interest" description="Disordered" evidence="1">
    <location>
        <begin position="91"/>
        <end position="193"/>
    </location>
</feature>
<name>A0AAD5T8H1_9FUNG</name>
<feature type="compositionally biased region" description="Basic and acidic residues" evidence="1">
    <location>
        <begin position="11"/>
        <end position="22"/>
    </location>
</feature>
<evidence type="ECO:0000313" key="2">
    <source>
        <dbReference type="EMBL" id="KAJ3135036.1"/>
    </source>
</evidence>
<proteinExistence type="predicted"/>
<dbReference type="EMBL" id="JADGJH010000175">
    <property type="protein sequence ID" value="KAJ3135036.1"/>
    <property type="molecule type" value="Genomic_DNA"/>
</dbReference>
<protein>
    <submittedName>
        <fullName evidence="2">Uncharacterized protein</fullName>
    </submittedName>
</protein>
<feature type="region of interest" description="Disordered" evidence="1">
    <location>
        <begin position="1"/>
        <end position="53"/>
    </location>
</feature>
<feature type="compositionally biased region" description="Polar residues" evidence="1">
    <location>
        <begin position="133"/>
        <end position="144"/>
    </location>
</feature>
<dbReference type="AlphaFoldDB" id="A0AAD5T8H1"/>
<accession>A0AAD5T8H1</accession>